<dbReference type="SUPFAM" id="SSF103088">
    <property type="entry name" value="OmpA-like"/>
    <property type="match status" value="1"/>
</dbReference>
<dbReference type="Pfam" id="PF00691">
    <property type="entry name" value="OmpA"/>
    <property type="match status" value="1"/>
</dbReference>
<dbReference type="PANTHER" id="PTHR30329:SF21">
    <property type="entry name" value="LIPOPROTEIN YIAD-RELATED"/>
    <property type="match status" value="1"/>
</dbReference>
<dbReference type="RefSeq" id="WP_133584244.1">
    <property type="nucleotide sequence ID" value="NZ_SNYV01000013.1"/>
</dbReference>
<protein>
    <submittedName>
        <fullName evidence="5">OmpA family protein</fullName>
    </submittedName>
</protein>
<organism evidence="5 6">
    <name type="scientific">Sphingobacterium yanglingense</name>
    <dbReference type="NCBI Taxonomy" id="1437280"/>
    <lineage>
        <taxon>Bacteria</taxon>
        <taxon>Pseudomonadati</taxon>
        <taxon>Bacteroidota</taxon>
        <taxon>Sphingobacteriia</taxon>
        <taxon>Sphingobacteriales</taxon>
        <taxon>Sphingobacteriaceae</taxon>
        <taxon>Sphingobacterium</taxon>
    </lineage>
</organism>
<evidence type="ECO:0000313" key="5">
    <source>
        <dbReference type="EMBL" id="TDQ77980.1"/>
    </source>
</evidence>
<proteinExistence type="predicted"/>
<dbReference type="Proteomes" id="UP000295292">
    <property type="component" value="Unassembled WGS sequence"/>
</dbReference>
<evidence type="ECO:0000256" key="3">
    <source>
        <dbReference type="SAM" id="SignalP"/>
    </source>
</evidence>
<feature type="coiled-coil region" evidence="2">
    <location>
        <begin position="259"/>
        <end position="286"/>
    </location>
</feature>
<evidence type="ECO:0000313" key="6">
    <source>
        <dbReference type="Proteomes" id="UP000295292"/>
    </source>
</evidence>
<evidence type="ECO:0000256" key="2">
    <source>
        <dbReference type="SAM" id="Coils"/>
    </source>
</evidence>
<dbReference type="InterPro" id="IPR036737">
    <property type="entry name" value="OmpA-like_sf"/>
</dbReference>
<gene>
    <name evidence="5" type="ORF">CLV99_1956</name>
</gene>
<reference evidence="5 6" key="1">
    <citation type="submission" date="2019-03" db="EMBL/GenBank/DDBJ databases">
        <title>Genomic Encyclopedia of Archaeal and Bacterial Type Strains, Phase II (KMG-II): from individual species to whole genera.</title>
        <authorList>
            <person name="Goeker M."/>
        </authorList>
    </citation>
    <scope>NUCLEOTIDE SEQUENCE [LARGE SCALE GENOMIC DNA]</scope>
    <source>
        <strain evidence="5 6">DSM 28353</strain>
    </source>
</reference>
<keyword evidence="3" id="KW-0732">Signal</keyword>
<feature type="domain" description="OmpA-like" evidence="4">
    <location>
        <begin position="293"/>
        <end position="406"/>
    </location>
</feature>
<name>A0A4R6WJS6_9SPHI</name>
<sequence length="406" mass="45183">MQNISLRKNFFLLITGCLLSANAYSQASSSHQVKRDTVVIADDNKFRVMTNSFWSNWFMGASGGGEIYFGDHNKQMKLGERIGPVFSLYGGKWFTPGFGARILGYYGQVKGVTQNHSYSTGEIYDASQWLEKQKFSYYQFRGDVLFDLMSLIGGYREERVYSLIPYVGLGFSGITDKPKRTEVTGTGGFLNRFRLSRAVDLTFEVQGTLFDDAFDGELGGRKKEGAMATLLGLSYKFGKNNWDKSETMVIRESYDDALLIKLRDQVSALSKDNDALRAQLANAKNQSMTEIVVENKIIAAPLLITFPINSSKLSNEVRVNLGFLAKVINSGAKEVVYNITGYADQATGNNDVNIRLSKKRADAVYQALVNEFGVSAKQLRVDYKGGVGNMYYNDPKLSRAVLTIAD</sequence>
<comment type="caution">
    <text evidence="5">The sequence shown here is derived from an EMBL/GenBank/DDBJ whole genome shotgun (WGS) entry which is preliminary data.</text>
</comment>
<evidence type="ECO:0000256" key="1">
    <source>
        <dbReference type="PROSITE-ProRule" id="PRU00473"/>
    </source>
</evidence>
<dbReference type="InterPro" id="IPR050330">
    <property type="entry name" value="Bact_OuterMem_StrucFunc"/>
</dbReference>
<evidence type="ECO:0000259" key="4">
    <source>
        <dbReference type="PROSITE" id="PS51123"/>
    </source>
</evidence>
<dbReference type="InterPro" id="IPR006665">
    <property type="entry name" value="OmpA-like"/>
</dbReference>
<dbReference type="AlphaFoldDB" id="A0A4R6WJS6"/>
<keyword evidence="2" id="KW-0175">Coiled coil</keyword>
<feature type="chain" id="PRO_5020918024" evidence="3">
    <location>
        <begin position="28"/>
        <end position="406"/>
    </location>
</feature>
<keyword evidence="1" id="KW-0472">Membrane</keyword>
<dbReference type="OrthoDB" id="1453138at2"/>
<dbReference type="GO" id="GO:0016020">
    <property type="term" value="C:membrane"/>
    <property type="evidence" value="ECO:0007669"/>
    <property type="project" value="UniProtKB-UniRule"/>
</dbReference>
<dbReference type="PANTHER" id="PTHR30329">
    <property type="entry name" value="STATOR ELEMENT OF FLAGELLAR MOTOR COMPLEX"/>
    <property type="match status" value="1"/>
</dbReference>
<dbReference type="Gene3D" id="3.30.1330.60">
    <property type="entry name" value="OmpA-like domain"/>
    <property type="match status" value="1"/>
</dbReference>
<keyword evidence="6" id="KW-1185">Reference proteome</keyword>
<dbReference type="EMBL" id="SNYV01000013">
    <property type="protein sequence ID" value="TDQ77980.1"/>
    <property type="molecule type" value="Genomic_DNA"/>
</dbReference>
<accession>A0A4R6WJS6</accession>
<dbReference type="PROSITE" id="PS51123">
    <property type="entry name" value="OMPA_2"/>
    <property type="match status" value="1"/>
</dbReference>
<feature type="signal peptide" evidence="3">
    <location>
        <begin position="1"/>
        <end position="27"/>
    </location>
</feature>